<name>A0A166HTQ4_9AGAM</name>
<evidence type="ECO:0000313" key="2">
    <source>
        <dbReference type="EMBL" id="KZP19218.1"/>
    </source>
</evidence>
<sequence length="235" mass="26685">MTSRPTVRAPTGPSRGPDPPPTGPDPPTGPTDRVLPTSTDYFTLTVDLLRSPDSLSDSSLYGHIPASLSPDHVDTRLAIRTGGAPLQRPPLHPTSTLTAWVVNRESQRVERYFHSDRHLDGASPLETLSFPEAAASEDWTVKKALENHQRHACLVRYEIECTHSIHRIIEARIFNHDIQRQYFTLYTDLLDLRLEIQRVADSIRFLPSHYRFIFIPSYQTVLLQDAQRRQDSAEE</sequence>
<proteinExistence type="predicted"/>
<protein>
    <submittedName>
        <fullName evidence="2">Uncharacterized protein</fullName>
    </submittedName>
</protein>
<reference evidence="2" key="1">
    <citation type="journal article" date="2016" name="Mol. Biol. Evol.">
        <title>Comparative Genomics of Early-Diverging Mushroom-Forming Fungi Provides Insights into the Origins of Lignocellulose Decay Capabilities.</title>
        <authorList>
            <person name="Nagy L.G."/>
            <person name="Riley R."/>
            <person name="Tritt A."/>
            <person name="Adam C."/>
            <person name="Daum C."/>
            <person name="Floudas D."/>
            <person name="Sun H."/>
            <person name="Yadav J.S."/>
            <person name="Pangilinan J."/>
            <person name="Larsson K.H."/>
            <person name="Matsuura K."/>
            <person name="Barry K."/>
            <person name="Labutti K."/>
            <person name="Kuo R."/>
            <person name="Ohm R.A."/>
            <person name="Bhattacharya S.S."/>
            <person name="Shirouzu T."/>
            <person name="Yoshinaga Y."/>
            <person name="Martin F.M."/>
            <person name="Grigoriev I.V."/>
            <person name="Hibbett D.S."/>
        </authorList>
    </citation>
    <scope>NUCLEOTIDE SEQUENCE [LARGE SCALE GENOMIC DNA]</scope>
    <source>
        <strain evidence="2">CBS 109695</strain>
    </source>
</reference>
<evidence type="ECO:0000256" key="1">
    <source>
        <dbReference type="SAM" id="MobiDB-lite"/>
    </source>
</evidence>
<feature type="region of interest" description="Disordered" evidence="1">
    <location>
        <begin position="1"/>
        <end position="37"/>
    </location>
</feature>
<feature type="compositionally biased region" description="Pro residues" evidence="1">
    <location>
        <begin position="16"/>
        <end position="29"/>
    </location>
</feature>
<dbReference type="EMBL" id="KV417565">
    <property type="protein sequence ID" value="KZP19218.1"/>
    <property type="molecule type" value="Genomic_DNA"/>
</dbReference>
<organism evidence="2">
    <name type="scientific">Athelia psychrophila</name>
    <dbReference type="NCBI Taxonomy" id="1759441"/>
    <lineage>
        <taxon>Eukaryota</taxon>
        <taxon>Fungi</taxon>
        <taxon>Dikarya</taxon>
        <taxon>Basidiomycota</taxon>
        <taxon>Agaricomycotina</taxon>
        <taxon>Agaricomycetes</taxon>
        <taxon>Agaricomycetidae</taxon>
        <taxon>Atheliales</taxon>
        <taxon>Atheliaceae</taxon>
        <taxon>Athelia</taxon>
    </lineage>
</organism>
<gene>
    <name evidence="2" type="ORF">FIBSPDRAFT_955539</name>
</gene>
<dbReference type="AlphaFoldDB" id="A0A166HTQ4"/>
<accession>A0A166HTQ4</accession>